<comment type="similarity">
    <text evidence="3">Belongs to the purine nucleoside phosphorylase YfiH/LACC1 family.</text>
</comment>
<sequence>MPIGWVRQQEVAGGSIRAGFTDRSGGVSVGNYAGLNLGHHVGDERSAVEENRKALAEEIGVRPVYMDQVHSATLRSALPYIADKSFAAPTTDGLIVDLAQVGAPSRAAACVMVADCIPVLIVSAERPAAAAVHAGRRGLLSGIVPAAVERVGGLVDVYAGPCICGSCYEVSAQMAEESASVLAPTAAVSRWGTPALDLRAGLRAQLSDLHNVRSVHIDERCTMEDSALYSYRRATRSVAGGPEKPATGRFAGVIVVEKEEQSDTPASPR</sequence>
<evidence type="ECO:0000256" key="2">
    <source>
        <dbReference type="ARBA" id="ARBA00003215"/>
    </source>
</evidence>
<dbReference type="Pfam" id="PF02578">
    <property type="entry name" value="Cu-oxidase_4"/>
    <property type="match status" value="1"/>
</dbReference>
<keyword evidence="5" id="KW-0479">Metal-binding</keyword>
<evidence type="ECO:0008006" key="14">
    <source>
        <dbReference type="Google" id="ProtNLM"/>
    </source>
</evidence>
<evidence type="ECO:0000256" key="8">
    <source>
        <dbReference type="ARBA" id="ARBA00023008"/>
    </source>
</evidence>
<dbReference type="Proteomes" id="UP000009888">
    <property type="component" value="Unassembled WGS sequence"/>
</dbReference>
<comment type="catalytic activity">
    <reaction evidence="11">
        <text>S-methyl-5'-thioadenosine + phosphate = 5-(methylsulfanyl)-alpha-D-ribose 1-phosphate + adenine</text>
        <dbReference type="Rhea" id="RHEA:11852"/>
        <dbReference type="ChEBI" id="CHEBI:16708"/>
        <dbReference type="ChEBI" id="CHEBI:17509"/>
        <dbReference type="ChEBI" id="CHEBI:43474"/>
        <dbReference type="ChEBI" id="CHEBI:58533"/>
        <dbReference type="EC" id="2.4.2.28"/>
    </reaction>
    <physiologicalReaction direction="left-to-right" evidence="11">
        <dbReference type="Rhea" id="RHEA:11853"/>
    </physiologicalReaction>
</comment>
<keyword evidence="7" id="KW-0862">Zinc</keyword>
<dbReference type="GO" id="GO:0005507">
    <property type="term" value="F:copper ion binding"/>
    <property type="evidence" value="ECO:0007669"/>
    <property type="project" value="TreeGrafter"/>
</dbReference>
<evidence type="ECO:0000256" key="9">
    <source>
        <dbReference type="ARBA" id="ARBA00047989"/>
    </source>
</evidence>
<evidence type="ECO:0000313" key="13">
    <source>
        <dbReference type="Proteomes" id="UP000009888"/>
    </source>
</evidence>
<dbReference type="STRING" id="202789.GCA_001457435_00208"/>
<name>K9EYH2_9ACTO</name>
<comment type="catalytic activity">
    <reaction evidence="9">
        <text>adenosine + H2O + H(+) = inosine + NH4(+)</text>
        <dbReference type="Rhea" id="RHEA:24408"/>
        <dbReference type="ChEBI" id="CHEBI:15377"/>
        <dbReference type="ChEBI" id="CHEBI:15378"/>
        <dbReference type="ChEBI" id="CHEBI:16335"/>
        <dbReference type="ChEBI" id="CHEBI:17596"/>
        <dbReference type="ChEBI" id="CHEBI:28938"/>
        <dbReference type="EC" id="3.5.4.4"/>
    </reaction>
    <physiologicalReaction direction="left-to-right" evidence="9">
        <dbReference type="Rhea" id="RHEA:24409"/>
    </physiologicalReaction>
</comment>
<evidence type="ECO:0000256" key="5">
    <source>
        <dbReference type="ARBA" id="ARBA00022723"/>
    </source>
</evidence>
<dbReference type="EMBL" id="AGWL01000001">
    <property type="protein sequence ID" value="EKU96047.1"/>
    <property type="molecule type" value="Genomic_DNA"/>
</dbReference>
<evidence type="ECO:0000256" key="1">
    <source>
        <dbReference type="ARBA" id="ARBA00000553"/>
    </source>
</evidence>
<evidence type="ECO:0000313" key="12">
    <source>
        <dbReference type="EMBL" id="EKU96047.1"/>
    </source>
</evidence>
<organism evidence="12 13">
    <name type="scientific">Actinobaculum massiliense ACS-171-V-Col2</name>
    <dbReference type="NCBI Taxonomy" id="883066"/>
    <lineage>
        <taxon>Bacteria</taxon>
        <taxon>Bacillati</taxon>
        <taxon>Actinomycetota</taxon>
        <taxon>Actinomycetes</taxon>
        <taxon>Actinomycetales</taxon>
        <taxon>Actinomycetaceae</taxon>
        <taxon>Actinobaculum</taxon>
    </lineage>
</organism>
<protein>
    <recommendedName>
        <fullName evidence="14">Purine nucleoside phosphorylase</fullName>
    </recommendedName>
</protein>
<keyword evidence="6" id="KW-0378">Hydrolase</keyword>
<dbReference type="PANTHER" id="PTHR30616:SF2">
    <property type="entry name" value="PURINE NUCLEOSIDE PHOSPHORYLASE LACC1"/>
    <property type="match status" value="1"/>
</dbReference>
<comment type="catalytic activity">
    <reaction evidence="1">
        <text>inosine + phosphate = alpha-D-ribose 1-phosphate + hypoxanthine</text>
        <dbReference type="Rhea" id="RHEA:27646"/>
        <dbReference type="ChEBI" id="CHEBI:17368"/>
        <dbReference type="ChEBI" id="CHEBI:17596"/>
        <dbReference type="ChEBI" id="CHEBI:43474"/>
        <dbReference type="ChEBI" id="CHEBI:57720"/>
        <dbReference type="EC" id="2.4.2.1"/>
    </reaction>
    <physiologicalReaction direction="left-to-right" evidence="1">
        <dbReference type="Rhea" id="RHEA:27647"/>
    </physiologicalReaction>
</comment>
<comment type="catalytic activity">
    <reaction evidence="10">
        <text>adenosine + phosphate = alpha-D-ribose 1-phosphate + adenine</text>
        <dbReference type="Rhea" id="RHEA:27642"/>
        <dbReference type="ChEBI" id="CHEBI:16335"/>
        <dbReference type="ChEBI" id="CHEBI:16708"/>
        <dbReference type="ChEBI" id="CHEBI:43474"/>
        <dbReference type="ChEBI" id="CHEBI:57720"/>
        <dbReference type="EC" id="2.4.2.1"/>
    </reaction>
    <physiologicalReaction direction="left-to-right" evidence="10">
        <dbReference type="Rhea" id="RHEA:27643"/>
    </physiologicalReaction>
</comment>
<keyword evidence="8" id="KW-0186">Copper</keyword>
<accession>K9EYH2</accession>
<dbReference type="HOGENOM" id="CLU_065784_3_0_11"/>
<dbReference type="GO" id="GO:0017061">
    <property type="term" value="F:S-methyl-5-thioadenosine phosphorylase activity"/>
    <property type="evidence" value="ECO:0007669"/>
    <property type="project" value="UniProtKB-EC"/>
</dbReference>
<dbReference type="GO" id="GO:0016787">
    <property type="term" value="F:hydrolase activity"/>
    <property type="evidence" value="ECO:0007669"/>
    <property type="project" value="UniProtKB-KW"/>
</dbReference>
<evidence type="ECO:0000256" key="3">
    <source>
        <dbReference type="ARBA" id="ARBA00007353"/>
    </source>
</evidence>
<evidence type="ECO:0000256" key="11">
    <source>
        <dbReference type="ARBA" id="ARBA00049893"/>
    </source>
</evidence>
<keyword evidence="4" id="KW-0808">Transferase</keyword>
<dbReference type="RefSeq" id="WP_007000353.1">
    <property type="nucleotide sequence ID" value="NZ_JH992955.1"/>
</dbReference>
<evidence type="ECO:0000256" key="6">
    <source>
        <dbReference type="ARBA" id="ARBA00022801"/>
    </source>
</evidence>
<dbReference type="CDD" id="cd16833">
    <property type="entry name" value="YfiH"/>
    <property type="match status" value="1"/>
</dbReference>
<evidence type="ECO:0000256" key="7">
    <source>
        <dbReference type="ARBA" id="ARBA00022833"/>
    </source>
</evidence>
<dbReference type="PATRIC" id="fig|883066.3.peg.137"/>
<dbReference type="PANTHER" id="PTHR30616">
    <property type="entry name" value="UNCHARACTERIZED PROTEIN YFIH"/>
    <property type="match status" value="1"/>
</dbReference>
<dbReference type="InterPro" id="IPR011324">
    <property type="entry name" value="Cytotoxic_necrot_fac-like_cat"/>
</dbReference>
<reference evidence="12 13" key="1">
    <citation type="submission" date="2012-09" db="EMBL/GenBank/DDBJ databases">
        <title>The Genome Sequence of Actinobaculum massiliae ACS-171-V-COL2.</title>
        <authorList>
            <consortium name="The Broad Institute Genome Sequencing Platform"/>
            <person name="Earl A."/>
            <person name="Ward D."/>
            <person name="Feldgarden M."/>
            <person name="Gevers D."/>
            <person name="Saerens B."/>
            <person name="Vaneechoutte M."/>
            <person name="Walker B."/>
            <person name="Young S.K."/>
            <person name="Zeng Q."/>
            <person name="Gargeya S."/>
            <person name="Fitzgerald M."/>
            <person name="Haas B."/>
            <person name="Abouelleil A."/>
            <person name="Alvarado L."/>
            <person name="Arachchi H.M."/>
            <person name="Berlin A."/>
            <person name="Chapman S.B."/>
            <person name="Goldberg J."/>
            <person name="Griggs A."/>
            <person name="Gujja S."/>
            <person name="Hansen M."/>
            <person name="Howarth C."/>
            <person name="Imamovic A."/>
            <person name="Larimer J."/>
            <person name="McCowen C."/>
            <person name="Montmayeur A."/>
            <person name="Murphy C."/>
            <person name="Neiman D."/>
            <person name="Pearson M."/>
            <person name="Priest M."/>
            <person name="Roberts A."/>
            <person name="Saif S."/>
            <person name="Shea T."/>
            <person name="Sisk P."/>
            <person name="Sykes S."/>
            <person name="Wortman J."/>
            <person name="Nusbaum C."/>
            <person name="Birren B."/>
        </authorList>
    </citation>
    <scope>NUCLEOTIDE SEQUENCE [LARGE SCALE GENOMIC DNA]</scope>
    <source>
        <strain evidence="13">ACS-171-V-Col2</strain>
    </source>
</reference>
<comment type="caution">
    <text evidence="12">The sequence shown here is derived from an EMBL/GenBank/DDBJ whole genome shotgun (WGS) entry which is preliminary data.</text>
</comment>
<proteinExistence type="inferred from homology"/>
<dbReference type="InterPro" id="IPR038371">
    <property type="entry name" value="Cu_polyphenol_OxRdtase_sf"/>
</dbReference>
<dbReference type="eggNOG" id="COG1496">
    <property type="taxonomic scope" value="Bacteria"/>
</dbReference>
<dbReference type="AlphaFoldDB" id="K9EYH2"/>
<dbReference type="InterPro" id="IPR003730">
    <property type="entry name" value="Cu_polyphenol_OxRdtase"/>
</dbReference>
<evidence type="ECO:0000256" key="10">
    <source>
        <dbReference type="ARBA" id="ARBA00048968"/>
    </source>
</evidence>
<evidence type="ECO:0000256" key="4">
    <source>
        <dbReference type="ARBA" id="ARBA00022679"/>
    </source>
</evidence>
<gene>
    <name evidence="12" type="ORF">HMPREF9233_00135</name>
</gene>
<keyword evidence="13" id="KW-1185">Reference proteome</keyword>
<dbReference type="SUPFAM" id="SSF64438">
    <property type="entry name" value="CNF1/YfiH-like putative cysteine hydrolases"/>
    <property type="match status" value="1"/>
</dbReference>
<dbReference type="Gene3D" id="3.60.140.10">
    <property type="entry name" value="CNF1/YfiH-like putative cysteine hydrolases"/>
    <property type="match status" value="1"/>
</dbReference>
<comment type="function">
    <text evidence="2">Purine nucleoside enzyme that catalyzes the phosphorolysis of adenosine and inosine nucleosides, yielding D-ribose 1-phosphate and the respective free bases, adenine and hypoxanthine. Also catalyzes the phosphorolysis of S-methyl-5'-thioadenosine into adenine and S-methyl-5-thio-alpha-D-ribose 1-phosphate. Also has adenosine deaminase activity.</text>
</comment>